<protein>
    <recommendedName>
        <fullName evidence="1">Uroporphyrinogen decarboxylase (URO-D) domain-containing protein</fullName>
    </recommendedName>
</protein>
<sequence length="366" mass="41682">MRGRELIERTLEKKPAPVSGFWVGHPTDAAKEIYYKQVGIAERQLTEQELANEKAAKKVNYTTRAGRQEVDFNCRIGSDMVWLSPELDLGAWRHPQGKPMWDCFNEKHVSLGTGGIFADCEDVEEIEAFDWPNPDYLDMTATLEDTRYAWEQGLAVFGGMWCPFFHVMCDFFGMENYFVKMYTDPEVIHAVTRHIVDFYLETNRRYLAMAKPYLSAAFFGNDLGSQRDLLISPECFDTFILPYMREIIDQIKGMGLKVAMHSCGSIDRIIPRLIDAGVDILHPLQAKASNMDAEHLAKHYGGKITFLGGVDTQELLPFGTPQQVREEVLRLRDLFKGDFIVSPSHEALLPNVSFENMMAMSRAAKE</sequence>
<evidence type="ECO:0000259" key="1">
    <source>
        <dbReference type="Pfam" id="PF01208"/>
    </source>
</evidence>
<dbReference type="PANTHER" id="PTHR47099">
    <property type="entry name" value="METHYLCOBAMIDE:COM METHYLTRANSFERASE MTBA"/>
    <property type="match status" value="1"/>
</dbReference>
<dbReference type="GO" id="GO:0004853">
    <property type="term" value="F:uroporphyrinogen decarboxylase activity"/>
    <property type="evidence" value="ECO:0007669"/>
    <property type="project" value="InterPro"/>
</dbReference>
<dbReference type="PANTHER" id="PTHR47099:SF1">
    <property type="entry name" value="METHYLCOBAMIDE:COM METHYLTRANSFERASE MTBA"/>
    <property type="match status" value="1"/>
</dbReference>
<dbReference type="InterPro" id="IPR000257">
    <property type="entry name" value="Uroporphyrinogen_deCOase"/>
</dbReference>
<evidence type="ECO:0000313" key="3">
    <source>
        <dbReference type="Proteomes" id="UP000886723"/>
    </source>
</evidence>
<dbReference type="Gene3D" id="3.20.20.210">
    <property type="match status" value="1"/>
</dbReference>
<evidence type="ECO:0000313" key="2">
    <source>
        <dbReference type="EMBL" id="HIV12165.1"/>
    </source>
</evidence>
<feature type="domain" description="Uroporphyrinogen decarboxylase (URO-D)" evidence="1">
    <location>
        <begin position="119"/>
        <end position="366"/>
    </location>
</feature>
<accession>A0A9D1NSU8</accession>
<dbReference type="InterPro" id="IPR052024">
    <property type="entry name" value="Methanogen_methyltrans"/>
</dbReference>
<reference evidence="2" key="1">
    <citation type="submission" date="2020-10" db="EMBL/GenBank/DDBJ databases">
        <authorList>
            <person name="Gilroy R."/>
        </authorList>
    </citation>
    <scope>NUCLEOTIDE SEQUENCE</scope>
    <source>
        <strain evidence="2">ChiBcec2-4451</strain>
    </source>
</reference>
<reference evidence="2" key="2">
    <citation type="journal article" date="2021" name="PeerJ">
        <title>Extensive microbial diversity within the chicken gut microbiome revealed by metagenomics and culture.</title>
        <authorList>
            <person name="Gilroy R."/>
            <person name="Ravi A."/>
            <person name="Getino M."/>
            <person name="Pursley I."/>
            <person name="Horton D.L."/>
            <person name="Alikhan N.F."/>
            <person name="Baker D."/>
            <person name="Gharbi K."/>
            <person name="Hall N."/>
            <person name="Watson M."/>
            <person name="Adriaenssens E.M."/>
            <person name="Foster-Nyarko E."/>
            <person name="Jarju S."/>
            <person name="Secka A."/>
            <person name="Antonio M."/>
            <person name="Oren A."/>
            <person name="Chaudhuri R.R."/>
            <person name="La Ragione R."/>
            <person name="Hildebrand F."/>
            <person name="Pallen M.J."/>
        </authorList>
    </citation>
    <scope>NUCLEOTIDE SEQUENCE</scope>
    <source>
        <strain evidence="2">ChiBcec2-4451</strain>
    </source>
</reference>
<dbReference type="Pfam" id="PF01208">
    <property type="entry name" value="URO-D"/>
    <property type="match status" value="1"/>
</dbReference>
<dbReference type="GO" id="GO:0006779">
    <property type="term" value="P:porphyrin-containing compound biosynthetic process"/>
    <property type="evidence" value="ECO:0007669"/>
    <property type="project" value="InterPro"/>
</dbReference>
<dbReference type="AlphaFoldDB" id="A0A9D1NSU8"/>
<organism evidence="2 3">
    <name type="scientific">Candidatus Pullilachnospira stercoravium</name>
    <dbReference type="NCBI Taxonomy" id="2840913"/>
    <lineage>
        <taxon>Bacteria</taxon>
        <taxon>Bacillati</taxon>
        <taxon>Bacillota</taxon>
        <taxon>Clostridia</taxon>
        <taxon>Lachnospirales</taxon>
        <taxon>Lachnospiraceae</taxon>
        <taxon>Lachnospiraceae incertae sedis</taxon>
        <taxon>Candidatus Pullilachnospira</taxon>
    </lineage>
</organism>
<name>A0A9D1NSU8_9FIRM</name>
<dbReference type="InterPro" id="IPR038071">
    <property type="entry name" value="UROD/MetE-like_sf"/>
</dbReference>
<dbReference type="EMBL" id="DVON01000068">
    <property type="protein sequence ID" value="HIV12165.1"/>
    <property type="molecule type" value="Genomic_DNA"/>
</dbReference>
<dbReference type="SUPFAM" id="SSF51726">
    <property type="entry name" value="UROD/MetE-like"/>
    <property type="match status" value="1"/>
</dbReference>
<proteinExistence type="predicted"/>
<gene>
    <name evidence="2" type="ORF">IAA63_03365</name>
</gene>
<dbReference type="Proteomes" id="UP000886723">
    <property type="component" value="Unassembled WGS sequence"/>
</dbReference>
<comment type="caution">
    <text evidence="2">The sequence shown here is derived from an EMBL/GenBank/DDBJ whole genome shotgun (WGS) entry which is preliminary data.</text>
</comment>